<dbReference type="AlphaFoldDB" id="A0AAV4U4W5"/>
<gene>
    <name evidence="2" type="primary">AVEN_105154_1</name>
    <name evidence="2" type="ORF">CEXT_6501</name>
</gene>
<keyword evidence="3" id="KW-1185">Reference proteome</keyword>
<dbReference type="EMBL" id="BPLR01012286">
    <property type="protein sequence ID" value="GIY52775.1"/>
    <property type="molecule type" value="Genomic_DNA"/>
</dbReference>
<protein>
    <submittedName>
        <fullName evidence="2">Uncharacterized protein</fullName>
    </submittedName>
</protein>
<sequence>MSMEERATQSDHNDKENPVSSSPDSGLGDPPEDPPPESSKPRNSSEGRFRYGQTFDPFFFRYGPDNRKLTLLKSLSQDSEYSLDTSLFDAEEFLQDMGFAGTTDPTIPERFLPSLMQRLSRFPESEMEGLHHRIIQSIGCFRRKEGKRRLFRNLSMGKDSRTDPRHLLSCPSGNYPLLRSNTGPAEFPFNESTASAYEAAAGDPLKSGRLSSSDSGHHSMDSLKNEDEFPESPIAILVSAASVEQDEKSVEDEDGGASFSEGEDDASTLKQISDGEFVSTVQEIQKLTDEISDSDDAISLMTKEGFEAADPSELGLVKDGEDSKTADEFCIVDKLPESVRGSCDDDKVQTFELSCEERSVLSDNNIKSPTKRPLRRISNAINYNPLRHSKRFGSMELQNSINENDDRTDCEAQEPNPVFRDFASENNTNPFKNSECNGFLDRASENLNTLESTPKSNSALNPFSSESVNSEVSISDSVDVLTNDPTLSHSFQFSSNATDFSTLSSSQADSSQFCTSVNTSDIEPRGRNSKPKFTRDDSLTNFLSSMLDMTESDSILKPPATPPPSFKTREAKQK</sequence>
<feature type="region of interest" description="Disordered" evidence="1">
    <location>
        <begin position="550"/>
        <end position="574"/>
    </location>
</feature>
<organism evidence="2 3">
    <name type="scientific">Caerostris extrusa</name>
    <name type="common">Bark spider</name>
    <name type="synonym">Caerostris bankana</name>
    <dbReference type="NCBI Taxonomy" id="172846"/>
    <lineage>
        <taxon>Eukaryota</taxon>
        <taxon>Metazoa</taxon>
        <taxon>Ecdysozoa</taxon>
        <taxon>Arthropoda</taxon>
        <taxon>Chelicerata</taxon>
        <taxon>Arachnida</taxon>
        <taxon>Araneae</taxon>
        <taxon>Araneomorphae</taxon>
        <taxon>Entelegynae</taxon>
        <taxon>Araneoidea</taxon>
        <taxon>Araneidae</taxon>
        <taxon>Caerostris</taxon>
    </lineage>
</organism>
<feature type="compositionally biased region" description="Basic and acidic residues" evidence="1">
    <location>
        <begin position="39"/>
        <end position="49"/>
    </location>
</feature>
<evidence type="ECO:0000256" key="1">
    <source>
        <dbReference type="SAM" id="MobiDB-lite"/>
    </source>
</evidence>
<feature type="compositionally biased region" description="Polar residues" evidence="1">
    <location>
        <begin position="449"/>
        <end position="463"/>
    </location>
</feature>
<dbReference type="Proteomes" id="UP001054945">
    <property type="component" value="Unassembled WGS sequence"/>
</dbReference>
<feature type="region of interest" description="Disordered" evidence="1">
    <location>
        <begin position="449"/>
        <end position="468"/>
    </location>
</feature>
<accession>A0AAV4U4W5</accession>
<evidence type="ECO:0000313" key="3">
    <source>
        <dbReference type="Proteomes" id="UP001054945"/>
    </source>
</evidence>
<feature type="compositionally biased region" description="Basic and acidic residues" evidence="1">
    <location>
        <begin position="1"/>
        <end position="17"/>
    </location>
</feature>
<proteinExistence type="predicted"/>
<feature type="region of interest" description="Disordered" evidence="1">
    <location>
        <begin position="241"/>
        <end position="274"/>
    </location>
</feature>
<feature type="compositionally biased region" description="Acidic residues" evidence="1">
    <location>
        <begin position="249"/>
        <end position="266"/>
    </location>
</feature>
<feature type="compositionally biased region" description="Basic and acidic residues" evidence="1">
    <location>
        <begin position="215"/>
        <end position="227"/>
    </location>
</feature>
<feature type="region of interest" description="Disordered" evidence="1">
    <location>
        <begin position="1"/>
        <end position="49"/>
    </location>
</feature>
<name>A0AAV4U4W5_CAEEX</name>
<feature type="region of interest" description="Disordered" evidence="1">
    <location>
        <begin position="514"/>
        <end position="537"/>
    </location>
</feature>
<reference evidence="2 3" key="1">
    <citation type="submission" date="2021-06" db="EMBL/GenBank/DDBJ databases">
        <title>Caerostris extrusa draft genome.</title>
        <authorList>
            <person name="Kono N."/>
            <person name="Arakawa K."/>
        </authorList>
    </citation>
    <scope>NUCLEOTIDE SEQUENCE [LARGE SCALE GENOMIC DNA]</scope>
</reference>
<comment type="caution">
    <text evidence="2">The sequence shown here is derived from an EMBL/GenBank/DDBJ whole genome shotgun (WGS) entry which is preliminary data.</text>
</comment>
<feature type="region of interest" description="Disordered" evidence="1">
    <location>
        <begin position="200"/>
        <end position="229"/>
    </location>
</feature>
<evidence type="ECO:0000313" key="2">
    <source>
        <dbReference type="EMBL" id="GIY52775.1"/>
    </source>
</evidence>
<feature type="compositionally biased region" description="Low complexity" evidence="1">
    <location>
        <begin position="20"/>
        <end position="29"/>
    </location>
</feature>